<dbReference type="AlphaFoldDB" id="L0I8D8"/>
<name>L0I8D8_HALRX</name>
<dbReference type="EMBL" id="CP003050">
    <property type="protein sequence ID" value="AGB15830.1"/>
    <property type="molecule type" value="Genomic_DNA"/>
</dbReference>
<organism evidence="1 2">
    <name type="scientific">Halovivax ruber (strain DSM 18193 / JCM 13892 / XH-70)</name>
    <dbReference type="NCBI Taxonomy" id="797302"/>
    <lineage>
        <taxon>Archaea</taxon>
        <taxon>Methanobacteriati</taxon>
        <taxon>Methanobacteriota</taxon>
        <taxon>Stenosarchaea group</taxon>
        <taxon>Halobacteria</taxon>
        <taxon>Halobacteriales</taxon>
        <taxon>Natrialbaceae</taxon>
        <taxon>Halovivax</taxon>
    </lineage>
</organism>
<sequence>MTISLIRLLATYTLQTARVNDFHRAIFRYL</sequence>
<dbReference type="STRING" id="797302.Halru_1215"/>
<dbReference type="KEGG" id="hru:Halru_1215"/>
<protein>
    <submittedName>
        <fullName evidence="1">Uncharacterized protein</fullName>
    </submittedName>
</protein>
<dbReference type="eggNOG" id="arCOG14662">
    <property type="taxonomic scope" value="Archaea"/>
</dbReference>
<reference evidence="1" key="1">
    <citation type="submission" date="2011-09" db="EMBL/GenBank/DDBJ databases">
        <title>Complete sequence of Halovivax ruber XH-70.</title>
        <authorList>
            <consortium name="US DOE Joint Genome Institute"/>
            <person name="Lucas S."/>
            <person name="Han J."/>
            <person name="Lapidus A."/>
            <person name="Cheng J.-F."/>
            <person name="Goodwin L."/>
            <person name="Pitluck S."/>
            <person name="Peters L."/>
            <person name="Mikhailova N."/>
            <person name="Davenport K."/>
            <person name="Detter J.C."/>
            <person name="Han C."/>
            <person name="Tapia R."/>
            <person name="Land M."/>
            <person name="Hauser L."/>
            <person name="Kyrpides N."/>
            <person name="Ivanova N."/>
            <person name="Pagani I."/>
            <person name="Sproer C."/>
            <person name="Anderson I."/>
            <person name="Woyke T."/>
        </authorList>
    </citation>
    <scope>NUCLEOTIDE SEQUENCE</scope>
    <source>
        <strain evidence="1">XH-70</strain>
    </source>
</reference>
<accession>L0I8D8</accession>
<gene>
    <name evidence="1" type="ordered locus">Halru_1215</name>
</gene>
<evidence type="ECO:0000313" key="1">
    <source>
        <dbReference type="EMBL" id="AGB15830.1"/>
    </source>
</evidence>
<dbReference type="HOGENOM" id="CLU_3401546_0_0_2"/>
<keyword evidence="2" id="KW-1185">Reference proteome</keyword>
<evidence type="ECO:0000313" key="2">
    <source>
        <dbReference type="Proteomes" id="UP000010846"/>
    </source>
</evidence>
<proteinExistence type="predicted"/>
<dbReference type="Proteomes" id="UP000010846">
    <property type="component" value="Chromosome"/>
</dbReference>